<dbReference type="EMBL" id="NMTW01000026">
    <property type="protein sequence ID" value="PDX76202.1"/>
    <property type="molecule type" value="Genomic_DNA"/>
</dbReference>
<sequence>MSDFSSVHTAAEIPDMRSTIDDINKILQTIPFNEDAARQKIYEINAKHPDNKMIWNLFHANIPSGISIQQASKENLYQDLQWKEFYLEAKILGKSVDEMQKDWQNR</sequence>
<dbReference type="Proteomes" id="UP000220157">
    <property type="component" value="Unassembled WGS sequence"/>
</dbReference>
<gene>
    <name evidence="1" type="ORF">CGS56_05875</name>
</gene>
<accession>A0A2A7AAT0</accession>
<comment type="caution">
    <text evidence="1">The sequence shown here is derived from an EMBL/GenBank/DDBJ whole genome shotgun (WGS) entry which is preliminary data.</text>
</comment>
<evidence type="ECO:0000313" key="2">
    <source>
        <dbReference type="Proteomes" id="UP000220157"/>
    </source>
</evidence>
<protein>
    <submittedName>
        <fullName evidence="1">Uncharacterized protein</fullName>
    </submittedName>
</protein>
<organism evidence="1 2">
    <name type="scientific">Faecalibacterium prausnitzii</name>
    <dbReference type="NCBI Taxonomy" id="853"/>
    <lineage>
        <taxon>Bacteria</taxon>
        <taxon>Bacillati</taxon>
        <taxon>Bacillota</taxon>
        <taxon>Clostridia</taxon>
        <taxon>Eubacteriales</taxon>
        <taxon>Oscillospiraceae</taxon>
        <taxon>Faecalibacterium</taxon>
    </lineage>
</organism>
<reference evidence="1 2" key="1">
    <citation type="journal article" date="2017" name="Front. Microbiol.">
        <title>New Insights into the Diversity of the Genus Faecalibacterium.</title>
        <authorList>
            <person name="Benevides L."/>
            <person name="Burman S."/>
            <person name="Martin R."/>
            <person name="Robert V."/>
            <person name="Thomas M."/>
            <person name="Miquel S."/>
            <person name="Chain F."/>
            <person name="Sokol H."/>
            <person name="Bermudez-Humaran L.G."/>
            <person name="Morrison M."/>
            <person name="Langella P."/>
            <person name="Azevedo V.A."/>
            <person name="Chatel J.M."/>
            <person name="Soares S."/>
        </authorList>
    </citation>
    <scope>NUCLEOTIDE SEQUENCE [LARGE SCALE GENOMIC DNA]</scope>
    <source>
        <strain evidence="1 2">CNCM I 4573</strain>
    </source>
</reference>
<proteinExistence type="predicted"/>
<evidence type="ECO:0000313" key="1">
    <source>
        <dbReference type="EMBL" id="PDX76202.1"/>
    </source>
</evidence>
<dbReference type="AlphaFoldDB" id="A0A2A7AAT0"/>
<dbReference type="RefSeq" id="WP_097785247.1">
    <property type="nucleotide sequence ID" value="NZ_JBBNHN010000013.1"/>
</dbReference>
<name>A0A2A7AAT0_9FIRM</name>